<dbReference type="SMART" id="SM00357">
    <property type="entry name" value="CSP"/>
    <property type="match status" value="1"/>
</dbReference>
<dbReference type="AlphaFoldDB" id="A0A1J1J579"/>
<dbReference type="InterPro" id="IPR002059">
    <property type="entry name" value="CSP_DNA-bd"/>
</dbReference>
<dbReference type="InterPro" id="IPR011129">
    <property type="entry name" value="CSD"/>
</dbReference>
<evidence type="ECO:0000256" key="4">
    <source>
        <dbReference type="ARBA" id="ARBA00022490"/>
    </source>
</evidence>
<accession>A0A1J1J579</accession>
<dbReference type="Gene3D" id="4.10.60.10">
    <property type="entry name" value="Zinc finger, CCHC-type"/>
    <property type="match status" value="1"/>
</dbReference>
<feature type="region of interest" description="Disordered" evidence="12">
    <location>
        <begin position="169"/>
        <end position="195"/>
    </location>
</feature>
<keyword evidence="10" id="KW-0943">RNA-mediated gene silencing</keyword>
<evidence type="ECO:0000313" key="14">
    <source>
        <dbReference type="EMBL" id="CRL06622.1"/>
    </source>
</evidence>
<evidence type="ECO:0000256" key="9">
    <source>
        <dbReference type="ARBA" id="ARBA00022884"/>
    </source>
</evidence>
<feature type="compositionally biased region" description="Basic and acidic residues" evidence="12">
    <location>
        <begin position="169"/>
        <end position="183"/>
    </location>
</feature>
<dbReference type="PROSITE" id="PS51857">
    <property type="entry name" value="CSD_2"/>
    <property type="match status" value="1"/>
</dbReference>
<evidence type="ECO:0000256" key="1">
    <source>
        <dbReference type="ARBA" id="ARBA00004496"/>
    </source>
</evidence>
<keyword evidence="6" id="KW-0677">Repeat</keyword>
<keyword evidence="8" id="KW-0862">Zinc</keyword>
<keyword evidence="11" id="KW-0539">Nucleus</keyword>
<evidence type="ECO:0000256" key="5">
    <source>
        <dbReference type="ARBA" id="ARBA00022723"/>
    </source>
</evidence>
<name>A0A1J1J579_9DIPT</name>
<dbReference type="Gene3D" id="2.40.50.140">
    <property type="entry name" value="Nucleic acid-binding proteins"/>
    <property type="match status" value="1"/>
</dbReference>
<dbReference type="GO" id="GO:0005737">
    <property type="term" value="C:cytoplasm"/>
    <property type="evidence" value="ECO:0007669"/>
    <property type="project" value="UniProtKB-SubCell"/>
</dbReference>
<keyword evidence="15" id="KW-1185">Reference proteome</keyword>
<dbReference type="InterPro" id="IPR036875">
    <property type="entry name" value="Znf_CCHC_sf"/>
</dbReference>
<dbReference type="STRING" id="568069.A0A1J1J579"/>
<evidence type="ECO:0000256" key="11">
    <source>
        <dbReference type="ARBA" id="ARBA00023242"/>
    </source>
</evidence>
<organism evidence="14 15">
    <name type="scientific">Clunio marinus</name>
    <dbReference type="NCBI Taxonomy" id="568069"/>
    <lineage>
        <taxon>Eukaryota</taxon>
        <taxon>Metazoa</taxon>
        <taxon>Ecdysozoa</taxon>
        <taxon>Arthropoda</taxon>
        <taxon>Hexapoda</taxon>
        <taxon>Insecta</taxon>
        <taxon>Pterygota</taxon>
        <taxon>Neoptera</taxon>
        <taxon>Endopterygota</taxon>
        <taxon>Diptera</taxon>
        <taxon>Nematocera</taxon>
        <taxon>Chironomoidea</taxon>
        <taxon>Chironomidae</taxon>
        <taxon>Clunio</taxon>
    </lineage>
</organism>
<dbReference type="SUPFAM" id="SSF57756">
    <property type="entry name" value="Retrovirus zinc finger-like domains"/>
    <property type="match status" value="1"/>
</dbReference>
<keyword evidence="9" id="KW-0694">RNA-binding</keyword>
<keyword evidence="4" id="KW-0963">Cytoplasm</keyword>
<dbReference type="GO" id="GO:0031054">
    <property type="term" value="P:pre-miRNA processing"/>
    <property type="evidence" value="ECO:0007669"/>
    <property type="project" value="TreeGrafter"/>
</dbReference>
<evidence type="ECO:0000256" key="6">
    <source>
        <dbReference type="ARBA" id="ARBA00022737"/>
    </source>
</evidence>
<dbReference type="InterPro" id="IPR012340">
    <property type="entry name" value="NA-bd_OB-fold"/>
</dbReference>
<dbReference type="SUPFAM" id="SSF50249">
    <property type="entry name" value="Nucleic acid-binding proteins"/>
    <property type="match status" value="1"/>
</dbReference>
<dbReference type="EMBL" id="CVRI01000067">
    <property type="protein sequence ID" value="CRL06622.1"/>
    <property type="molecule type" value="Genomic_DNA"/>
</dbReference>
<sequence>MATVETDVVDNPNQQSSDEKHLETSQQEVEKKNSNESDATGGVRTGRCKWFNVLKGFGFIVPEDGGQEVFVHQSVIKMGGFRSLAQDELVEFECKESEKGLEATRVSGPSQAECQGSDFKPKPKKRFRKVRCYNCGEFANHLAKNCAEGSLPKRCHHCKKEDHLVADCPLKEEKQEKSEKSVGETEGPSSSEQKN</sequence>
<dbReference type="Pfam" id="PF00313">
    <property type="entry name" value="CSD"/>
    <property type="match status" value="1"/>
</dbReference>
<dbReference type="OrthoDB" id="422005at2759"/>
<evidence type="ECO:0000256" key="3">
    <source>
        <dbReference type="ARBA" id="ARBA00008840"/>
    </source>
</evidence>
<dbReference type="PANTHER" id="PTHR46109">
    <property type="entry name" value="PROTEIN LIN-28"/>
    <property type="match status" value="1"/>
</dbReference>
<comment type="subcellular location">
    <subcellularLocation>
        <location evidence="1">Cytoplasm</location>
    </subcellularLocation>
    <subcellularLocation>
        <location evidence="2">Nucleus</location>
        <location evidence="2">Nucleolus</location>
    </subcellularLocation>
</comment>
<dbReference type="SMART" id="SM00343">
    <property type="entry name" value="ZnF_C2HC"/>
    <property type="match status" value="2"/>
</dbReference>
<dbReference type="PRINTS" id="PR00050">
    <property type="entry name" value="COLDSHOCK"/>
</dbReference>
<proteinExistence type="inferred from homology"/>
<gene>
    <name evidence="14" type="ORF">CLUMA_CG019440</name>
</gene>
<dbReference type="InterPro" id="IPR001878">
    <property type="entry name" value="Znf_CCHC"/>
</dbReference>
<dbReference type="PANTHER" id="PTHR46109:SF1">
    <property type="entry name" value="PROTEIN LIN-28 HOMOLOG"/>
    <property type="match status" value="1"/>
</dbReference>
<dbReference type="GO" id="GO:0005730">
    <property type="term" value="C:nucleolus"/>
    <property type="evidence" value="ECO:0007669"/>
    <property type="project" value="UniProtKB-SubCell"/>
</dbReference>
<evidence type="ECO:0000256" key="7">
    <source>
        <dbReference type="ARBA" id="ARBA00022771"/>
    </source>
</evidence>
<dbReference type="Pfam" id="PF21890">
    <property type="entry name" value="Lin-28A-like_zf-CCHC_2"/>
    <property type="match status" value="1"/>
</dbReference>
<dbReference type="GO" id="GO:0008270">
    <property type="term" value="F:zinc ion binding"/>
    <property type="evidence" value="ECO:0007669"/>
    <property type="project" value="UniProtKB-KW"/>
</dbReference>
<keyword evidence="5" id="KW-0479">Metal-binding</keyword>
<reference evidence="14 15" key="1">
    <citation type="submission" date="2015-04" db="EMBL/GenBank/DDBJ databases">
        <authorList>
            <person name="Syromyatnikov M.Y."/>
            <person name="Popov V.N."/>
        </authorList>
    </citation>
    <scope>NUCLEOTIDE SEQUENCE [LARGE SCALE GENOMIC DNA]</scope>
</reference>
<feature type="compositionally biased region" description="Basic and acidic residues" evidence="12">
    <location>
        <begin position="17"/>
        <end position="35"/>
    </location>
</feature>
<dbReference type="PROSITE" id="PS00352">
    <property type="entry name" value="CSD_1"/>
    <property type="match status" value="1"/>
</dbReference>
<evidence type="ECO:0000256" key="2">
    <source>
        <dbReference type="ARBA" id="ARBA00004604"/>
    </source>
</evidence>
<dbReference type="GO" id="GO:0003729">
    <property type="term" value="F:mRNA binding"/>
    <property type="evidence" value="ECO:0007669"/>
    <property type="project" value="TreeGrafter"/>
</dbReference>
<dbReference type="Proteomes" id="UP000183832">
    <property type="component" value="Unassembled WGS sequence"/>
</dbReference>
<dbReference type="CDD" id="cd04458">
    <property type="entry name" value="CSP_CDS"/>
    <property type="match status" value="1"/>
</dbReference>
<evidence type="ECO:0000256" key="12">
    <source>
        <dbReference type="SAM" id="MobiDB-lite"/>
    </source>
</evidence>
<dbReference type="InterPro" id="IPR054081">
    <property type="entry name" value="Lin-28A-like_Znf-CCHC_2"/>
</dbReference>
<evidence type="ECO:0000313" key="15">
    <source>
        <dbReference type="Proteomes" id="UP000183832"/>
    </source>
</evidence>
<dbReference type="InterPro" id="IPR019844">
    <property type="entry name" value="CSD_CS"/>
</dbReference>
<evidence type="ECO:0000259" key="13">
    <source>
        <dbReference type="PROSITE" id="PS51857"/>
    </source>
</evidence>
<feature type="region of interest" description="Disordered" evidence="12">
    <location>
        <begin position="1"/>
        <end position="40"/>
    </location>
</feature>
<protein>
    <submittedName>
        <fullName evidence="14">CLUMA_CG019440, isoform A</fullName>
    </submittedName>
</protein>
<evidence type="ECO:0000256" key="10">
    <source>
        <dbReference type="ARBA" id="ARBA00023158"/>
    </source>
</evidence>
<comment type="similarity">
    <text evidence="3">Belongs to the lin-28 family.</text>
</comment>
<feature type="domain" description="CSD" evidence="13">
    <location>
        <begin position="43"/>
        <end position="108"/>
    </location>
</feature>
<evidence type="ECO:0000256" key="8">
    <source>
        <dbReference type="ARBA" id="ARBA00022833"/>
    </source>
</evidence>
<dbReference type="InterPro" id="IPR051373">
    <property type="entry name" value="Lin-28_RNA-binding"/>
</dbReference>
<keyword evidence="7" id="KW-0863">Zinc-finger</keyword>